<dbReference type="InterPro" id="IPR011009">
    <property type="entry name" value="Kinase-like_dom_sf"/>
</dbReference>
<dbReference type="EMBL" id="GL871014">
    <property type="protein sequence ID" value="EGC36864.1"/>
    <property type="molecule type" value="Genomic_DNA"/>
</dbReference>
<evidence type="ECO:0000313" key="3">
    <source>
        <dbReference type="EMBL" id="EGC36864.1"/>
    </source>
</evidence>
<proteinExistence type="predicted"/>
<dbReference type="VEuPathDB" id="AmoebaDB:DICPUDRAFT_150586"/>
<keyword evidence="1" id="KW-0472">Membrane</keyword>
<accession>F0ZGQ2</accession>
<evidence type="ECO:0000259" key="2">
    <source>
        <dbReference type="Pfam" id="PF07714"/>
    </source>
</evidence>
<name>F0ZGQ2_DICPU</name>
<keyword evidence="1" id="KW-0812">Transmembrane</keyword>
<dbReference type="Gene3D" id="1.10.510.10">
    <property type="entry name" value="Transferase(Phosphotransferase) domain 1"/>
    <property type="match status" value="1"/>
</dbReference>
<dbReference type="AlphaFoldDB" id="F0ZGQ2"/>
<organism evidence="3 4">
    <name type="scientific">Dictyostelium purpureum</name>
    <name type="common">Slime mold</name>
    <dbReference type="NCBI Taxonomy" id="5786"/>
    <lineage>
        <taxon>Eukaryota</taxon>
        <taxon>Amoebozoa</taxon>
        <taxon>Evosea</taxon>
        <taxon>Eumycetozoa</taxon>
        <taxon>Dictyostelia</taxon>
        <taxon>Dictyosteliales</taxon>
        <taxon>Dictyosteliaceae</taxon>
        <taxon>Dictyostelium</taxon>
    </lineage>
</organism>
<dbReference type="GO" id="GO:0004672">
    <property type="term" value="F:protein kinase activity"/>
    <property type="evidence" value="ECO:0007669"/>
    <property type="project" value="InterPro"/>
</dbReference>
<dbReference type="InterPro" id="IPR001245">
    <property type="entry name" value="Ser-Thr/Tyr_kinase_cat_dom"/>
</dbReference>
<dbReference type="RefSeq" id="XP_003286586.1">
    <property type="nucleotide sequence ID" value="XM_003286538.1"/>
</dbReference>
<reference evidence="4" key="1">
    <citation type="journal article" date="2011" name="Genome Biol.">
        <title>Comparative genomics of the social amoebae Dictyostelium discoideum and Dictyostelium purpureum.</title>
        <authorList>
            <consortium name="US DOE Joint Genome Institute (JGI-PGF)"/>
            <person name="Sucgang R."/>
            <person name="Kuo A."/>
            <person name="Tian X."/>
            <person name="Salerno W."/>
            <person name="Parikh A."/>
            <person name="Feasley C.L."/>
            <person name="Dalin E."/>
            <person name="Tu H."/>
            <person name="Huang E."/>
            <person name="Barry K."/>
            <person name="Lindquist E."/>
            <person name="Shapiro H."/>
            <person name="Bruce D."/>
            <person name="Schmutz J."/>
            <person name="Salamov A."/>
            <person name="Fey P."/>
            <person name="Gaudet P."/>
            <person name="Anjard C."/>
            <person name="Babu M.M."/>
            <person name="Basu S."/>
            <person name="Bushmanova Y."/>
            <person name="van der Wel H."/>
            <person name="Katoh-Kurasawa M."/>
            <person name="Dinh C."/>
            <person name="Coutinho P.M."/>
            <person name="Saito T."/>
            <person name="Elias M."/>
            <person name="Schaap P."/>
            <person name="Kay R.R."/>
            <person name="Henrissat B."/>
            <person name="Eichinger L."/>
            <person name="Rivero F."/>
            <person name="Putnam N.H."/>
            <person name="West C.M."/>
            <person name="Loomis W.F."/>
            <person name="Chisholm R.L."/>
            <person name="Shaulsky G."/>
            <person name="Strassmann J.E."/>
            <person name="Queller D.C."/>
            <person name="Kuspa A."/>
            <person name="Grigoriev I.V."/>
        </authorList>
    </citation>
    <scope>NUCLEOTIDE SEQUENCE [LARGE SCALE GENOMIC DNA]</scope>
    <source>
        <strain evidence="4">QSDP1</strain>
    </source>
</reference>
<feature type="domain" description="Serine-threonine/tyrosine-protein kinase catalytic" evidence="2">
    <location>
        <begin position="60"/>
        <end position="162"/>
    </location>
</feature>
<sequence>MRNLNRFKIKTYGKDFEEVYFNNENKNGKRFFANENVMVKAMVDQEEYLREKTYSALIPRPPGMLEFKKAKEITIEGNIYYCVATELFNGITLEDRILGGFDLNLNFVKAVINQIIDLLIVFESKRFIHCGINARNILVNDQNEIKLNNFGCVRCFKEIKDQTLINGRIITIKRDIEDLGILFQKSIMDREDLNVFRGFPSKCSDRNITLYDLERFLVGRGLRDQVVSHPVHVSADTPRVTNRNRKNSISIIKWLILFLIGFYSLIGRIDIPKSEPAVANIKEVFVMEPLSAKIVDGKHYITIPKDFYKNKNIDEELADISGQNKIVTLLSKFSSIHDGFAFLFGGYIRDTKCPCCGHRNLKVQCDSSWTYTCGNKTEKLEHSPVISTD</sequence>
<gene>
    <name evidence="3" type="ORF">DICPUDRAFT_150586</name>
</gene>
<dbReference type="GeneID" id="10504002"/>
<evidence type="ECO:0000256" key="1">
    <source>
        <dbReference type="SAM" id="Phobius"/>
    </source>
</evidence>
<keyword evidence="4" id="KW-1185">Reference proteome</keyword>
<evidence type="ECO:0000313" key="4">
    <source>
        <dbReference type="Proteomes" id="UP000001064"/>
    </source>
</evidence>
<dbReference type="Proteomes" id="UP000001064">
    <property type="component" value="Unassembled WGS sequence"/>
</dbReference>
<dbReference type="SUPFAM" id="SSF56112">
    <property type="entry name" value="Protein kinase-like (PK-like)"/>
    <property type="match status" value="1"/>
</dbReference>
<feature type="transmembrane region" description="Helical" evidence="1">
    <location>
        <begin position="249"/>
        <end position="266"/>
    </location>
</feature>
<dbReference type="InParanoid" id="F0ZGQ2"/>
<keyword evidence="1" id="KW-1133">Transmembrane helix</keyword>
<dbReference type="KEGG" id="dpp:DICPUDRAFT_150586"/>
<dbReference type="OrthoDB" id="1668230at2759"/>
<dbReference type="Pfam" id="PF07714">
    <property type="entry name" value="PK_Tyr_Ser-Thr"/>
    <property type="match status" value="1"/>
</dbReference>
<protein>
    <recommendedName>
        <fullName evidence="2">Serine-threonine/tyrosine-protein kinase catalytic domain-containing protein</fullName>
    </recommendedName>
</protein>